<reference evidence="7 8" key="1">
    <citation type="submission" date="2020-06" db="EMBL/GenBank/DDBJ databases">
        <authorList>
            <person name="Kim S.-J."/>
            <person name="Park S.-J."/>
        </authorList>
    </citation>
    <scope>NUCLEOTIDE SEQUENCE [LARGE SCALE GENOMIC DNA]</scope>
    <source>
        <strain evidence="7 8">SW-151</strain>
    </source>
</reference>
<keyword evidence="3 6" id="KW-0812">Transmembrane</keyword>
<dbReference type="EMBL" id="JABWMH010000003">
    <property type="protein sequence ID" value="NVD28498.1"/>
    <property type="molecule type" value="Genomic_DNA"/>
</dbReference>
<dbReference type="RefSeq" id="WP_176279941.1">
    <property type="nucleotide sequence ID" value="NZ_JABWMH010000003.1"/>
</dbReference>
<dbReference type="InterPro" id="IPR037272">
    <property type="entry name" value="SNS_sf"/>
</dbReference>
<keyword evidence="5 6" id="KW-0472">Membrane</keyword>
<feature type="transmembrane region" description="Helical" evidence="6">
    <location>
        <begin position="374"/>
        <end position="393"/>
    </location>
</feature>
<dbReference type="InterPro" id="IPR047218">
    <property type="entry name" value="YocR/YhdH-like"/>
</dbReference>
<comment type="caution">
    <text evidence="7">The sequence shown here is derived from an EMBL/GenBank/DDBJ whole genome shotgun (WGS) entry which is preliminary data.</text>
</comment>
<dbReference type="PANTHER" id="PTHR42948">
    <property type="entry name" value="TRANSPORTER"/>
    <property type="match status" value="1"/>
</dbReference>
<feature type="transmembrane region" description="Helical" evidence="6">
    <location>
        <begin position="241"/>
        <end position="262"/>
    </location>
</feature>
<keyword evidence="4 6" id="KW-1133">Transmembrane helix</keyword>
<organism evidence="7 8">
    <name type="scientific">Parasphingorhabdus flavimaris</name>
    <dbReference type="NCBI Taxonomy" id="266812"/>
    <lineage>
        <taxon>Bacteria</taxon>
        <taxon>Pseudomonadati</taxon>
        <taxon>Pseudomonadota</taxon>
        <taxon>Alphaproteobacteria</taxon>
        <taxon>Sphingomonadales</taxon>
        <taxon>Sphingomonadaceae</taxon>
        <taxon>Parasphingorhabdus</taxon>
    </lineage>
</organism>
<feature type="transmembrane region" description="Helical" evidence="6">
    <location>
        <begin position="337"/>
        <end position="362"/>
    </location>
</feature>
<evidence type="ECO:0000313" key="7">
    <source>
        <dbReference type="EMBL" id="NVD28498.1"/>
    </source>
</evidence>
<dbReference type="PRINTS" id="PR00176">
    <property type="entry name" value="NANEUSMPORT"/>
</dbReference>
<dbReference type="NCBIfam" id="NF037979">
    <property type="entry name" value="Na_transp"/>
    <property type="match status" value="1"/>
</dbReference>
<evidence type="ECO:0000256" key="5">
    <source>
        <dbReference type="ARBA" id="ARBA00023136"/>
    </source>
</evidence>
<keyword evidence="8" id="KW-1185">Reference proteome</keyword>
<feature type="transmembrane region" description="Helical" evidence="6">
    <location>
        <begin position="192"/>
        <end position="221"/>
    </location>
</feature>
<evidence type="ECO:0000256" key="2">
    <source>
        <dbReference type="ARBA" id="ARBA00022448"/>
    </source>
</evidence>
<evidence type="ECO:0000313" key="8">
    <source>
        <dbReference type="Proteomes" id="UP000652427"/>
    </source>
</evidence>
<feature type="transmembrane region" description="Helical" evidence="6">
    <location>
        <begin position="90"/>
        <end position="112"/>
    </location>
</feature>
<name>A0ABX2N4G2_9SPHN</name>
<dbReference type="Proteomes" id="UP000652427">
    <property type="component" value="Unassembled WGS sequence"/>
</dbReference>
<dbReference type="Pfam" id="PF00209">
    <property type="entry name" value="SNF"/>
    <property type="match status" value="2"/>
</dbReference>
<feature type="transmembrane region" description="Helical" evidence="6">
    <location>
        <begin position="12"/>
        <end position="33"/>
    </location>
</feature>
<feature type="transmembrane region" description="Helical" evidence="6">
    <location>
        <begin position="283"/>
        <end position="308"/>
    </location>
</feature>
<evidence type="ECO:0000256" key="4">
    <source>
        <dbReference type="ARBA" id="ARBA00022989"/>
    </source>
</evidence>
<evidence type="ECO:0000256" key="1">
    <source>
        <dbReference type="ARBA" id="ARBA00004141"/>
    </source>
</evidence>
<comment type="subcellular location">
    <subcellularLocation>
        <location evidence="1">Membrane</location>
        <topology evidence="1">Multi-pass membrane protein</topology>
    </subcellularLocation>
</comment>
<dbReference type="InterPro" id="IPR000175">
    <property type="entry name" value="Na/ntran_symport"/>
</dbReference>
<feature type="transmembrane region" description="Helical" evidence="6">
    <location>
        <begin position="425"/>
        <end position="442"/>
    </location>
</feature>
<dbReference type="PANTHER" id="PTHR42948:SF1">
    <property type="entry name" value="TRANSPORTER"/>
    <property type="match status" value="1"/>
</dbReference>
<protein>
    <submittedName>
        <fullName evidence="7">Sodium-dependent transporter</fullName>
    </submittedName>
</protein>
<sequence>MAGAAAPGGEGWSSRTAFVLAAIGSAVGLGNLVRFPAEAGANGGGAFVIFYIFCVLLIGLPILLAETLIGRHGKGSAIESMKKIALESRASSWWSVAAGIGMLGAFLILTYYSVLAGWIIHFIGVFVGDFASTLGSGNIAQGALQGSSLDEVQGILPALQANSNEMLAMHAIFMALTIAAVGRGVSNGIEKVAVWLMPIFFLLLIAITIYGAFTGSFGAALNFLFDFEPARLLDPSVQLSALGQALFSLSLGSALMITYGAYAARDINLAKTSAQIATADTSVAIIAGLAIFPITFAALAPASLTAILEGQEQVQGGLGLLFVNLPVAFQTMPAGSLIGLLFFIMVFFAALTSSVALLEASVSWAIGYFKKPRWLVTIVLGGLAFLIGAWASFSFNSQADFQPFDFMIFSGQPVFGIIDEFTAKILLPTSALLVAIFVGWIADRRLIDSENGLDGNLHRIWLFLVRWLCPLVISAILLTGLFPGLLAQA</sequence>
<accession>A0ABX2N4G2</accession>
<feature type="transmembrane region" description="Helical" evidence="6">
    <location>
        <begin position="45"/>
        <end position="69"/>
    </location>
</feature>
<dbReference type="CDD" id="cd10336">
    <property type="entry name" value="SLC6sbd_Tyt1-Like"/>
    <property type="match status" value="1"/>
</dbReference>
<feature type="transmembrane region" description="Helical" evidence="6">
    <location>
        <begin position="167"/>
        <end position="185"/>
    </location>
</feature>
<dbReference type="PROSITE" id="PS50267">
    <property type="entry name" value="NA_NEUROTRAN_SYMP_3"/>
    <property type="match status" value="1"/>
</dbReference>
<dbReference type="SUPFAM" id="SSF161070">
    <property type="entry name" value="SNF-like"/>
    <property type="match status" value="1"/>
</dbReference>
<evidence type="ECO:0000256" key="3">
    <source>
        <dbReference type="ARBA" id="ARBA00022692"/>
    </source>
</evidence>
<gene>
    <name evidence="7" type="ORF">HUO14_11345</name>
</gene>
<proteinExistence type="predicted"/>
<evidence type="ECO:0000256" key="6">
    <source>
        <dbReference type="SAM" id="Phobius"/>
    </source>
</evidence>
<keyword evidence="2" id="KW-0813">Transport</keyword>
<feature type="transmembrane region" description="Helical" evidence="6">
    <location>
        <begin position="463"/>
        <end position="486"/>
    </location>
</feature>